<keyword evidence="2" id="KW-0813">Transport</keyword>
<protein>
    <submittedName>
        <fullName evidence="6">Glutamine ABC transporter periplasmic protein</fullName>
    </submittedName>
</protein>
<dbReference type="InterPro" id="IPR001638">
    <property type="entry name" value="Solute-binding_3/MltF_N"/>
</dbReference>
<evidence type="ECO:0000256" key="1">
    <source>
        <dbReference type="ARBA" id="ARBA00010333"/>
    </source>
</evidence>
<organism evidence="6 7">
    <name type="scientific">Serratia rubidaea</name>
    <name type="common">Serratia marinorubra</name>
    <dbReference type="NCBI Taxonomy" id="61652"/>
    <lineage>
        <taxon>Bacteria</taxon>
        <taxon>Pseudomonadati</taxon>
        <taxon>Pseudomonadota</taxon>
        <taxon>Gammaproteobacteria</taxon>
        <taxon>Enterobacterales</taxon>
        <taxon>Yersiniaceae</taxon>
        <taxon>Serratia</taxon>
    </lineage>
</organism>
<feature type="region of interest" description="Disordered" evidence="4">
    <location>
        <begin position="75"/>
        <end position="98"/>
    </location>
</feature>
<gene>
    <name evidence="6" type="ORF">NCTC12971_05847</name>
</gene>
<dbReference type="Proteomes" id="UP000307968">
    <property type="component" value="Chromosome"/>
</dbReference>
<dbReference type="EMBL" id="LR590463">
    <property type="protein sequence ID" value="VTP68855.1"/>
    <property type="molecule type" value="Genomic_DNA"/>
</dbReference>
<evidence type="ECO:0000313" key="6">
    <source>
        <dbReference type="EMBL" id="VTP68855.1"/>
    </source>
</evidence>
<accession>A0A4U9HY05</accession>
<name>A0A4U9HY05_SERRU</name>
<dbReference type="Pfam" id="PF00497">
    <property type="entry name" value="SBP_bac_3"/>
    <property type="match status" value="1"/>
</dbReference>
<dbReference type="PANTHER" id="PTHR30085">
    <property type="entry name" value="AMINO ACID ABC TRANSPORTER PERMEASE"/>
    <property type="match status" value="1"/>
</dbReference>
<dbReference type="Gene3D" id="3.40.190.10">
    <property type="entry name" value="Periplasmic binding protein-like II"/>
    <property type="match status" value="2"/>
</dbReference>
<evidence type="ECO:0000256" key="3">
    <source>
        <dbReference type="ARBA" id="ARBA00022729"/>
    </source>
</evidence>
<dbReference type="GO" id="GO:0005576">
    <property type="term" value="C:extracellular region"/>
    <property type="evidence" value="ECO:0007669"/>
    <property type="project" value="TreeGrafter"/>
</dbReference>
<dbReference type="PANTHER" id="PTHR30085:SF6">
    <property type="entry name" value="ABC TRANSPORTER GLUTAMINE-BINDING PROTEIN GLNH"/>
    <property type="match status" value="1"/>
</dbReference>
<evidence type="ECO:0000256" key="2">
    <source>
        <dbReference type="ARBA" id="ARBA00022448"/>
    </source>
</evidence>
<sequence>MQAITQDDAKLVGLLGNLTPAQKADFEISPFSITKEYQGIGIPKGETRLTATINDTLIKLEQDGEAAKIYDRWFGPDSKSAQPRGTFKIAPLDQQPKA</sequence>
<proteinExistence type="inferred from homology"/>
<evidence type="ECO:0000313" key="7">
    <source>
        <dbReference type="Proteomes" id="UP000307968"/>
    </source>
</evidence>
<keyword evidence="3" id="KW-0732">Signal</keyword>
<feature type="domain" description="Solute-binding protein family 3/N-terminal" evidence="5">
    <location>
        <begin position="28"/>
        <end position="75"/>
    </location>
</feature>
<evidence type="ECO:0000256" key="4">
    <source>
        <dbReference type="SAM" id="MobiDB-lite"/>
    </source>
</evidence>
<dbReference type="SUPFAM" id="SSF53850">
    <property type="entry name" value="Periplasmic binding protein-like II"/>
    <property type="match status" value="1"/>
</dbReference>
<evidence type="ECO:0000259" key="5">
    <source>
        <dbReference type="Pfam" id="PF00497"/>
    </source>
</evidence>
<dbReference type="GO" id="GO:0030288">
    <property type="term" value="C:outer membrane-bounded periplasmic space"/>
    <property type="evidence" value="ECO:0007669"/>
    <property type="project" value="TreeGrafter"/>
</dbReference>
<dbReference type="GO" id="GO:0006865">
    <property type="term" value="P:amino acid transport"/>
    <property type="evidence" value="ECO:0007669"/>
    <property type="project" value="TreeGrafter"/>
</dbReference>
<reference evidence="6 7" key="1">
    <citation type="submission" date="2019-05" db="EMBL/GenBank/DDBJ databases">
        <authorList>
            <consortium name="Pathogen Informatics"/>
        </authorList>
    </citation>
    <scope>NUCLEOTIDE SEQUENCE [LARGE SCALE GENOMIC DNA]</scope>
    <source>
        <strain evidence="6 7">NCTC12971</strain>
    </source>
</reference>
<comment type="similarity">
    <text evidence="1">Belongs to the bacterial solute-binding protein 3 family.</text>
</comment>
<dbReference type="InterPro" id="IPR051455">
    <property type="entry name" value="Bact_solute-bind_prot3"/>
</dbReference>
<dbReference type="AlphaFoldDB" id="A0A4U9HY05"/>